<dbReference type="RefSeq" id="XP_018852585.2">
    <property type="nucleotide sequence ID" value="XM_018997040.2"/>
</dbReference>
<dbReference type="Gramene" id="Jr06_05080_p1">
    <property type="protein sequence ID" value="cds.Jr06_05080_p1"/>
    <property type="gene ID" value="Jr06_05080"/>
</dbReference>
<dbReference type="InterPro" id="IPR053168">
    <property type="entry name" value="Glutamic_endopeptidase"/>
</dbReference>
<proteinExistence type="predicted"/>
<dbReference type="PANTHER" id="PTHR31589">
    <property type="entry name" value="PROTEIN, PUTATIVE (DUF239)-RELATED-RELATED"/>
    <property type="match status" value="1"/>
</dbReference>
<evidence type="ECO:0000313" key="3">
    <source>
        <dbReference type="RefSeq" id="XP_018852585.2"/>
    </source>
</evidence>
<organism evidence="2 3">
    <name type="scientific">Juglans regia</name>
    <name type="common">English walnut</name>
    <dbReference type="NCBI Taxonomy" id="51240"/>
    <lineage>
        <taxon>Eukaryota</taxon>
        <taxon>Viridiplantae</taxon>
        <taxon>Streptophyta</taxon>
        <taxon>Embryophyta</taxon>
        <taxon>Tracheophyta</taxon>
        <taxon>Spermatophyta</taxon>
        <taxon>Magnoliopsida</taxon>
        <taxon>eudicotyledons</taxon>
        <taxon>Gunneridae</taxon>
        <taxon>Pentapetalae</taxon>
        <taxon>rosids</taxon>
        <taxon>fabids</taxon>
        <taxon>Fagales</taxon>
        <taxon>Juglandaceae</taxon>
        <taxon>Juglans</taxon>
    </lineage>
</organism>
<name>A0A2I4H8W4_JUGRE</name>
<keyword evidence="2" id="KW-1185">Reference proteome</keyword>
<dbReference type="AlphaFoldDB" id="A0A2I4H8W4"/>
<reference evidence="3" key="1">
    <citation type="submission" date="2025-08" db="UniProtKB">
        <authorList>
            <consortium name="RefSeq"/>
        </authorList>
    </citation>
    <scope>IDENTIFICATION</scope>
    <source>
        <tissue evidence="3">Leaves</tissue>
    </source>
</reference>
<dbReference type="Proteomes" id="UP000235220">
    <property type="component" value="Chromosome 6"/>
</dbReference>
<feature type="domain" description="Neprosin PEP catalytic" evidence="1">
    <location>
        <begin position="162"/>
        <end position="416"/>
    </location>
</feature>
<dbReference type="PANTHER" id="PTHR31589:SF111">
    <property type="entry name" value="NEPROSIN DOMAIN-CONTAINING PROTEIN"/>
    <property type="match status" value="1"/>
</dbReference>
<evidence type="ECO:0000313" key="2">
    <source>
        <dbReference type="Proteomes" id="UP000235220"/>
    </source>
</evidence>
<accession>A0A2I4H8W4</accession>
<dbReference type="InterPro" id="IPR004314">
    <property type="entry name" value="Neprosin"/>
</dbReference>
<gene>
    <name evidence="3" type="primary">LOC109014539</name>
</gene>
<dbReference type="GeneID" id="109014539"/>
<sequence length="416" mass="46814">MGKRKIMILLFSMALLVLSCVVDAKAEATKTLSEVNRKLKLLNKPALKSIKSADGDTIDCIDIYKQPAFEHPALRNHTIQMTPSYDPSETKTKSKWDHEVSSVTVTSQLWQKSGSCPKGTIPIRRIRRSDQFKAGNSVENYGRKKPSFLHQVAQLNGSQNSNLLQMNHSKAILVTDGYRYLGAKGDIKVWNPYVESDDEYSTSQVRLLSGPNHDFESIEAGWAVNPSIYGDRQSRLFAYWTADASKTTGCFDLTCPGFVQTSHIIALGAAVHPISLLDQLPYQITIYIFKDPRTGNWWLQYGDGINIGYWPPELFRALSYQAVAVEWGGEVYSSKLGHAPHTATAMGNGNFPDPNWGNSGWIKRMRIHDNSAALKFPDWVETYKDEYNCYDAYYVSDYVEDPEFYFGGPGKNFICP</sequence>
<dbReference type="Gene3D" id="3.90.1320.10">
    <property type="entry name" value="Outer-capsid protein sigma 3, large lobe"/>
    <property type="match status" value="1"/>
</dbReference>
<dbReference type="OrthoDB" id="1858978at2759"/>
<dbReference type="KEGG" id="jre:109014539"/>
<dbReference type="InterPro" id="IPR025521">
    <property type="entry name" value="Neprosin_propep"/>
</dbReference>
<protein>
    <submittedName>
        <fullName evidence="3">Uncharacterized protein LOC109014539</fullName>
    </submittedName>
</protein>
<evidence type="ECO:0000259" key="1">
    <source>
        <dbReference type="PROSITE" id="PS52045"/>
    </source>
</evidence>
<dbReference type="PROSITE" id="PS52045">
    <property type="entry name" value="NEPROSIN_PEP_CD"/>
    <property type="match status" value="1"/>
</dbReference>
<dbReference type="Pfam" id="PF03080">
    <property type="entry name" value="Neprosin"/>
    <property type="match status" value="1"/>
</dbReference>
<dbReference type="PROSITE" id="PS51257">
    <property type="entry name" value="PROKAR_LIPOPROTEIN"/>
    <property type="match status" value="1"/>
</dbReference>
<dbReference type="Pfam" id="PF14365">
    <property type="entry name" value="Neprosin_AP"/>
    <property type="match status" value="1"/>
</dbReference>